<dbReference type="SUPFAM" id="SSF54593">
    <property type="entry name" value="Glyoxalase/Bleomycin resistance protein/Dihydroxybiphenyl dioxygenase"/>
    <property type="match status" value="1"/>
</dbReference>
<dbReference type="PANTHER" id="PTHR36503:SF1">
    <property type="entry name" value="BLR2520 PROTEIN"/>
    <property type="match status" value="1"/>
</dbReference>
<sequence>MNISSTAISLNVVDPEASAAFLCTHLGFRVAMSDDGFISLEHPVERTVNIIFLRTGLSTFKPASRAGSAGEGLLLAFVVDDVDVAFATMASAGASVVTEPETEPWGERYCQFSDPNGIIVQLVQWVS</sequence>
<dbReference type="PANTHER" id="PTHR36503">
    <property type="entry name" value="BLR2520 PROTEIN"/>
    <property type="match status" value="1"/>
</dbReference>
<dbReference type="InterPro" id="IPR029068">
    <property type="entry name" value="Glyas_Bleomycin-R_OHBP_Dase"/>
</dbReference>
<dbReference type="PROSITE" id="PS51819">
    <property type="entry name" value="VOC"/>
    <property type="match status" value="1"/>
</dbReference>
<name>A0ABP6LJP1_9ACTN</name>
<evidence type="ECO:0000259" key="1">
    <source>
        <dbReference type="PROSITE" id="PS51819"/>
    </source>
</evidence>
<reference evidence="3" key="1">
    <citation type="journal article" date="2019" name="Int. J. Syst. Evol. Microbiol.">
        <title>The Global Catalogue of Microorganisms (GCM) 10K type strain sequencing project: providing services to taxonomists for standard genome sequencing and annotation.</title>
        <authorList>
            <consortium name="The Broad Institute Genomics Platform"/>
            <consortium name="The Broad Institute Genome Sequencing Center for Infectious Disease"/>
            <person name="Wu L."/>
            <person name="Ma J."/>
        </authorList>
    </citation>
    <scope>NUCLEOTIDE SEQUENCE [LARGE SCALE GENOMIC DNA]</scope>
    <source>
        <strain evidence="3">JCM 14234</strain>
    </source>
</reference>
<dbReference type="EMBL" id="BAAAVS010000057">
    <property type="protein sequence ID" value="GAA3046643.1"/>
    <property type="molecule type" value="Genomic_DNA"/>
</dbReference>
<dbReference type="InterPro" id="IPR004360">
    <property type="entry name" value="Glyas_Fos-R_dOase_dom"/>
</dbReference>
<comment type="caution">
    <text evidence="2">The sequence shown here is derived from an EMBL/GenBank/DDBJ whole genome shotgun (WGS) entry which is preliminary data.</text>
</comment>
<dbReference type="Pfam" id="PF00903">
    <property type="entry name" value="Glyoxalase"/>
    <property type="match status" value="1"/>
</dbReference>
<dbReference type="InterPro" id="IPR037523">
    <property type="entry name" value="VOC_core"/>
</dbReference>
<accession>A0ABP6LJP1</accession>
<evidence type="ECO:0000313" key="3">
    <source>
        <dbReference type="Proteomes" id="UP001501035"/>
    </source>
</evidence>
<feature type="domain" description="VOC" evidence="1">
    <location>
        <begin position="2"/>
        <end position="125"/>
    </location>
</feature>
<dbReference type="Proteomes" id="UP001501035">
    <property type="component" value="Unassembled WGS sequence"/>
</dbReference>
<dbReference type="Gene3D" id="3.10.180.10">
    <property type="entry name" value="2,3-Dihydroxybiphenyl 1,2-Dioxygenase, domain 1"/>
    <property type="match status" value="1"/>
</dbReference>
<evidence type="ECO:0000313" key="2">
    <source>
        <dbReference type="EMBL" id="GAA3046643.1"/>
    </source>
</evidence>
<organism evidence="2 3">
    <name type="scientific">Gordonia defluvii</name>
    <dbReference type="NCBI Taxonomy" id="283718"/>
    <lineage>
        <taxon>Bacteria</taxon>
        <taxon>Bacillati</taxon>
        <taxon>Actinomycetota</taxon>
        <taxon>Actinomycetes</taxon>
        <taxon>Mycobacteriales</taxon>
        <taxon>Gordoniaceae</taxon>
        <taxon>Gordonia</taxon>
    </lineage>
</organism>
<protein>
    <recommendedName>
        <fullName evidence="1">VOC domain-containing protein</fullName>
    </recommendedName>
</protein>
<dbReference type="RefSeq" id="WP_290705367.1">
    <property type="nucleotide sequence ID" value="NZ_BAAAVS010000057.1"/>
</dbReference>
<keyword evidence="3" id="KW-1185">Reference proteome</keyword>
<proteinExistence type="predicted"/>
<gene>
    <name evidence="2" type="ORF">GCM10010528_27230</name>
</gene>